<sequence>MNTTPSSTLVPAWPDSTGARRAILGALRQAAPSQGLPVPTLAPYHAGPFGRGTLADPLDSTALQAQFTAAAQGWRAEVLHATPQTWPQAVRAALDRHGARCVAFGAASPNDPGFSGVLKAEAAAGGALDGLTLRPFERPLQDWKEELFEGVDAGITAAAAGASDTGSLVLCTGPGEPRTLSLVPPLHVAVLRASRLRPSLPQAFAAVGVVGDGRQPAGPPDLPTNLLLVTGPSKTADIQQVLAFGAHGPKALVIVLVNDLGDAQPEHTA</sequence>
<protein>
    <submittedName>
        <fullName evidence="2">Lactate utilization protein C</fullName>
    </submittedName>
</protein>
<evidence type="ECO:0000313" key="2">
    <source>
        <dbReference type="EMBL" id="NDY91346.1"/>
    </source>
</evidence>
<accession>A0A7C9TM17</accession>
<name>A0A7C9TM17_9BURK</name>
<dbReference type="Proteomes" id="UP000484255">
    <property type="component" value="Unassembled WGS sequence"/>
</dbReference>
<comment type="caution">
    <text evidence="2">The sequence shown here is derived from an EMBL/GenBank/DDBJ whole genome shotgun (WGS) entry which is preliminary data.</text>
</comment>
<dbReference type="InterPro" id="IPR024185">
    <property type="entry name" value="FTHF_cligase-like_sf"/>
</dbReference>
<dbReference type="InterPro" id="IPR037171">
    <property type="entry name" value="NagB/RpiA_transferase-like"/>
</dbReference>
<dbReference type="SUPFAM" id="SSF100950">
    <property type="entry name" value="NagB/RpiA/CoA transferase-like"/>
    <property type="match status" value="1"/>
</dbReference>
<proteinExistence type="predicted"/>
<dbReference type="AlphaFoldDB" id="A0A7C9TM17"/>
<gene>
    <name evidence="2" type="ORF">G3A44_09100</name>
</gene>
<dbReference type="PANTHER" id="PTHR43682">
    <property type="entry name" value="LACTATE UTILIZATION PROTEIN C"/>
    <property type="match status" value="1"/>
</dbReference>
<dbReference type="EMBL" id="JAAGOH010000008">
    <property type="protein sequence ID" value="NDY91346.1"/>
    <property type="molecule type" value="Genomic_DNA"/>
</dbReference>
<evidence type="ECO:0000259" key="1">
    <source>
        <dbReference type="Pfam" id="PF02589"/>
    </source>
</evidence>
<dbReference type="Pfam" id="PF02589">
    <property type="entry name" value="LUD_dom"/>
    <property type="match status" value="1"/>
</dbReference>
<keyword evidence="3" id="KW-1185">Reference proteome</keyword>
<evidence type="ECO:0000313" key="3">
    <source>
        <dbReference type="Proteomes" id="UP000484255"/>
    </source>
</evidence>
<dbReference type="InterPro" id="IPR003741">
    <property type="entry name" value="LUD_dom"/>
</dbReference>
<reference evidence="2 3" key="1">
    <citation type="submission" date="2020-02" db="EMBL/GenBank/DDBJ databases">
        <title>Ideonella bacterium strain TBM-1.</title>
        <authorList>
            <person name="Chen W.-M."/>
        </authorList>
    </citation>
    <scope>NUCLEOTIDE SEQUENCE [LARGE SCALE GENOMIC DNA]</scope>
    <source>
        <strain evidence="2 3">TBM-1</strain>
    </source>
</reference>
<dbReference type="Gene3D" id="3.40.50.10420">
    <property type="entry name" value="NagB/RpiA/CoA transferase-like"/>
    <property type="match status" value="1"/>
</dbReference>
<feature type="domain" description="LUD" evidence="1">
    <location>
        <begin position="72"/>
        <end position="257"/>
    </location>
</feature>
<dbReference type="PANTHER" id="PTHR43682:SF1">
    <property type="entry name" value="LACTATE UTILIZATION PROTEIN C"/>
    <property type="match status" value="1"/>
</dbReference>
<dbReference type="RefSeq" id="WP_163457192.1">
    <property type="nucleotide sequence ID" value="NZ_JAAGOH010000008.1"/>
</dbReference>
<organism evidence="2 3">
    <name type="scientific">Ideonella livida</name>
    <dbReference type="NCBI Taxonomy" id="2707176"/>
    <lineage>
        <taxon>Bacteria</taxon>
        <taxon>Pseudomonadati</taxon>
        <taxon>Pseudomonadota</taxon>
        <taxon>Betaproteobacteria</taxon>
        <taxon>Burkholderiales</taxon>
        <taxon>Sphaerotilaceae</taxon>
        <taxon>Ideonella</taxon>
    </lineage>
</organism>